<dbReference type="Proteomes" id="UP001234178">
    <property type="component" value="Unassembled WGS sequence"/>
</dbReference>
<evidence type="ECO:0000313" key="1">
    <source>
        <dbReference type="EMBL" id="KAK4020696.1"/>
    </source>
</evidence>
<comment type="caution">
    <text evidence="1">The sequence shown here is derived from an EMBL/GenBank/DDBJ whole genome shotgun (WGS) entry which is preliminary data.</text>
</comment>
<proteinExistence type="predicted"/>
<organism evidence="1 2">
    <name type="scientific">Daphnia magna</name>
    <dbReference type="NCBI Taxonomy" id="35525"/>
    <lineage>
        <taxon>Eukaryota</taxon>
        <taxon>Metazoa</taxon>
        <taxon>Ecdysozoa</taxon>
        <taxon>Arthropoda</taxon>
        <taxon>Crustacea</taxon>
        <taxon>Branchiopoda</taxon>
        <taxon>Diplostraca</taxon>
        <taxon>Cladocera</taxon>
        <taxon>Anomopoda</taxon>
        <taxon>Daphniidae</taxon>
        <taxon>Daphnia</taxon>
    </lineage>
</organism>
<evidence type="ECO:0000313" key="2">
    <source>
        <dbReference type="Proteomes" id="UP001234178"/>
    </source>
</evidence>
<accession>A0ABR0A6D3</accession>
<name>A0ABR0A6D3_9CRUS</name>
<dbReference type="EMBL" id="JAOYFB010000036">
    <property type="protein sequence ID" value="KAK4020696.1"/>
    <property type="molecule type" value="Genomic_DNA"/>
</dbReference>
<keyword evidence="2" id="KW-1185">Reference proteome</keyword>
<gene>
    <name evidence="1" type="ORF">OUZ56_002651</name>
</gene>
<protein>
    <submittedName>
        <fullName evidence="1">Uncharacterized protein</fullName>
    </submittedName>
</protein>
<reference evidence="1 2" key="1">
    <citation type="journal article" date="2023" name="Nucleic Acids Res.">
        <title>The hologenome of Daphnia magna reveals possible DNA methylation and microbiome-mediated evolution of the host genome.</title>
        <authorList>
            <person name="Chaturvedi A."/>
            <person name="Li X."/>
            <person name="Dhandapani V."/>
            <person name="Marshall H."/>
            <person name="Kissane S."/>
            <person name="Cuenca-Cambronero M."/>
            <person name="Asole G."/>
            <person name="Calvet F."/>
            <person name="Ruiz-Romero M."/>
            <person name="Marangio P."/>
            <person name="Guigo R."/>
            <person name="Rago D."/>
            <person name="Mirbahai L."/>
            <person name="Eastwood N."/>
            <person name="Colbourne J.K."/>
            <person name="Zhou J."/>
            <person name="Mallon E."/>
            <person name="Orsini L."/>
        </authorList>
    </citation>
    <scope>NUCLEOTIDE SEQUENCE [LARGE SCALE GENOMIC DNA]</scope>
    <source>
        <strain evidence="1">LRV0_1</strain>
    </source>
</reference>
<sequence length="141" mass="16141">MAHKQTMPKIPKPKCLFANFDNRVKRTTFPCPKHWGIFLFSEGWGGVQLKTKCQIVLPVSLGYVFSMCSRVRELPPARNELTIFDATRFKQNKNKRESSQTEIEIGPSGDQALKKKHDENLIKSRWIRSASTGAPFYIPCI</sequence>